<organism evidence="2 3">
    <name type="scientific">Pseudopithomyces chartarum</name>
    <dbReference type="NCBI Taxonomy" id="1892770"/>
    <lineage>
        <taxon>Eukaryota</taxon>
        <taxon>Fungi</taxon>
        <taxon>Dikarya</taxon>
        <taxon>Ascomycota</taxon>
        <taxon>Pezizomycotina</taxon>
        <taxon>Dothideomycetes</taxon>
        <taxon>Pleosporomycetidae</taxon>
        <taxon>Pleosporales</taxon>
        <taxon>Massarineae</taxon>
        <taxon>Didymosphaeriaceae</taxon>
        <taxon>Pseudopithomyces</taxon>
    </lineage>
</organism>
<reference evidence="2 3" key="1">
    <citation type="submission" date="2021-02" db="EMBL/GenBank/DDBJ databases">
        <title>Genome assembly of Pseudopithomyces chartarum.</title>
        <authorList>
            <person name="Jauregui R."/>
            <person name="Singh J."/>
            <person name="Voisey C."/>
        </authorList>
    </citation>
    <scope>NUCLEOTIDE SEQUENCE [LARGE SCALE GENOMIC DNA]</scope>
    <source>
        <strain evidence="2 3">AGR01</strain>
    </source>
</reference>
<evidence type="ECO:0000313" key="3">
    <source>
        <dbReference type="Proteomes" id="UP001280581"/>
    </source>
</evidence>
<evidence type="ECO:0000313" key="2">
    <source>
        <dbReference type="EMBL" id="KAK3210001.1"/>
    </source>
</evidence>
<dbReference type="SMART" id="SM00213">
    <property type="entry name" value="UBQ"/>
    <property type="match status" value="1"/>
</dbReference>
<name>A0AAN6LZE5_9PLEO</name>
<evidence type="ECO:0000259" key="1">
    <source>
        <dbReference type="PROSITE" id="PS50053"/>
    </source>
</evidence>
<accession>A0AAN6LZE5</accession>
<dbReference type="Pfam" id="PF00240">
    <property type="entry name" value="ubiquitin"/>
    <property type="match status" value="1"/>
</dbReference>
<dbReference type="InterPro" id="IPR000626">
    <property type="entry name" value="Ubiquitin-like_dom"/>
</dbReference>
<dbReference type="Proteomes" id="UP001280581">
    <property type="component" value="Unassembled WGS sequence"/>
</dbReference>
<dbReference type="PROSITE" id="PS50053">
    <property type="entry name" value="UBIQUITIN_2"/>
    <property type="match status" value="1"/>
</dbReference>
<sequence>MRKQASFWNPTESKVQHTGEYNRMENASAHAPTLDTFNPSTLPNLHLVTGSTSREHRECHVRPYLIASANLALEGISPCDVTLIFIRLPYSTRSQHHASQVMASGHWQKRPVIPRDHAQHSMGRVMGANTDAQIYYDILPEETVTFIFSEAFTKALETQSIKVAHLYGVLAKDVMEEFRRFFAIKAFAMDEDAEKISPTPLMDAMWHAAVLDTKFYSQLCSSLGLFIHHNPSGASDADTPQREKRLRTMEVLYRTFFGPGLVGAGQGGASRDDGHLVDLPDDRMRIFISNTNGVGGKMAYTVSMKLNVKDLKFMIHGVEDVHVSDQRLIFGNQQLDNDRNLNDYKIGPGSTIFLVKKFTVC</sequence>
<proteinExistence type="predicted"/>
<feature type="domain" description="Ubiquitin-like" evidence="1">
    <location>
        <begin position="284"/>
        <end position="357"/>
    </location>
</feature>
<dbReference type="CDD" id="cd17039">
    <property type="entry name" value="Ubl_ubiquitin_like"/>
    <property type="match status" value="1"/>
</dbReference>
<keyword evidence="3" id="KW-1185">Reference proteome</keyword>
<dbReference type="EMBL" id="WVTA01000005">
    <property type="protein sequence ID" value="KAK3210001.1"/>
    <property type="molecule type" value="Genomic_DNA"/>
</dbReference>
<dbReference type="AlphaFoldDB" id="A0AAN6LZE5"/>
<dbReference type="Gene3D" id="3.10.20.90">
    <property type="entry name" value="Phosphatidylinositol 3-kinase Catalytic Subunit, Chain A, domain 1"/>
    <property type="match status" value="1"/>
</dbReference>
<protein>
    <recommendedName>
        <fullName evidence="1">Ubiquitin-like domain-containing protein</fullName>
    </recommendedName>
</protein>
<gene>
    <name evidence="2" type="ORF">GRF29_44g1323792</name>
</gene>
<dbReference type="InterPro" id="IPR029071">
    <property type="entry name" value="Ubiquitin-like_domsf"/>
</dbReference>
<dbReference type="SUPFAM" id="SSF54236">
    <property type="entry name" value="Ubiquitin-like"/>
    <property type="match status" value="1"/>
</dbReference>
<comment type="caution">
    <text evidence="2">The sequence shown here is derived from an EMBL/GenBank/DDBJ whole genome shotgun (WGS) entry which is preliminary data.</text>
</comment>